<dbReference type="InterPro" id="IPR025668">
    <property type="entry name" value="Tnp_DDE_dom"/>
</dbReference>
<sequence length="263" mass="30219">MRPGSQHSNKGALEFIRQCLDMAEMLGVDLKNVLVRLDSAHDDAEIIEELLKRGVAFIIKRNLRKESKEQWLSLARRVGEAQKPRRGKTVFTGEASHIPVAGREDFPVFATFEVTERTIDKHGQDLLIPDIEVNTFWTNLPDDAATVINLYHAHGTSEQYHSELKSDLSFERMPSGKLATNSLLLLLAMLAFNALRLLGQSALKMKEALPRKFKVQRRRLRSVLQDLVYIACKRVRHSNSIFLKFGRHCPWFEVFRQLHIKFC</sequence>
<dbReference type="EMBL" id="VSSQ01008771">
    <property type="protein sequence ID" value="MPM39795.1"/>
    <property type="molecule type" value="Genomic_DNA"/>
</dbReference>
<gene>
    <name evidence="2" type="ORF">SDC9_86430</name>
</gene>
<dbReference type="InterPro" id="IPR012337">
    <property type="entry name" value="RNaseH-like_sf"/>
</dbReference>
<dbReference type="Pfam" id="PF13701">
    <property type="entry name" value="DDE_Tnp_1_4"/>
    <property type="match status" value="1"/>
</dbReference>
<name>A0A644ZFY1_9ZZZZ</name>
<protein>
    <submittedName>
        <fullName evidence="2">IS1380 family transposase ISLar3</fullName>
    </submittedName>
</protein>
<evidence type="ECO:0000259" key="1">
    <source>
        <dbReference type="Pfam" id="PF13701"/>
    </source>
</evidence>
<feature type="domain" description="Transposase DDE" evidence="1">
    <location>
        <begin position="1"/>
        <end position="259"/>
    </location>
</feature>
<proteinExistence type="predicted"/>
<organism evidence="2">
    <name type="scientific">bioreactor metagenome</name>
    <dbReference type="NCBI Taxonomy" id="1076179"/>
    <lineage>
        <taxon>unclassified sequences</taxon>
        <taxon>metagenomes</taxon>
        <taxon>ecological metagenomes</taxon>
    </lineage>
</organism>
<dbReference type="NCBIfam" id="NF033539">
    <property type="entry name" value="transpos_IS1380"/>
    <property type="match status" value="1"/>
</dbReference>
<dbReference type="SUPFAM" id="SSF53098">
    <property type="entry name" value="Ribonuclease H-like"/>
    <property type="match status" value="1"/>
</dbReference>
<dbReference type="InterPro" id="IPR047960">
    <property type="entry name" value="Transpos_IS1380"/>
</dbReference>
<comment type="caution">
    <text evidence="2">The sequence shown here is derived from an EMBL/GenBank/DDBJ whole genome shotgun (WGS) entry which is preliminary data.</text>
</comment>
<accession>A0A644ZFY1</accession>
<reference evidence="2" key="1">
    <citation type="submission" date="2019-08" db="EMBL/GenBank/DDBJ databases">
        <authorList>
            <person name="Kucharzyk K."/>
            <person name="Murdoch R.W."/>
            <person name="Higgins S."/>
            <person name="Loffler F."/>
        </authorList>
    </citation>
    <scope>NUCLEOTIDE SEQUENCE</scope>
</reference>
<evidence type="ECO:0000313" key="2">
    <source>
        <dbReference type="EMBL" id="MPM39795.1"/>
    </source>
</evidence>
<dbReference type="AlphaFoldDB" id="A0A644ZFY1"/>